<proteinExistence type="predicted"/>
<dbReference type="InterPro" id="IPR036691">
    <property type="entry name" value="Endo/exonu/phosph_ase_sf"/>
</dbReference>
<dbReference type="AlphaFoldDB" id="A0AAW2XMW5"/>
<feature type="domain" description="Reverse transcriptase" evidence="1">
    <location>
        <begin position="409"/>
        <end position="545"/>
    </location>
</feature>
<dbReference type="Gene3D" id="3.60.10.10">
    <property type="entry name" value="Endonuclease/exonuclease/phosphatase"/>
    <property type="match status" value="1"/>
</dbReference>
<dbReference type="PANTHER" id="PTHR33116">
    <property type="entry name" value="REVERSE TRANSCRIPTASE ZINC-BINDING DOMAIN-CONTAINING PROTEIN-RELATED-RELATED"/>
    <property type="match status" value="1"/>
</dbReference>
<dbReference type="CDD" id="cd01650">
    <property type="entry name" value="RT_nLTR_like"/>
    <property type="match status" value="1"/>
</dbReference>
<comment type="caution">
    <text evidence="2">The sequence shown here is derived from an EMBL/GenBank/DDBJ whole genome shotgun (WGS) entry which is preliminary data.</text>
</comment>
<name>A0AAW2XMW5_9LAMI</name>
<gene>
    <name evidence="2" type="ORF">Slati_0888600</name>
</gene>
<dbReference type="InterPro" id="IPR000477">
    <property type="entry name" value="RT_dom"/>
</dbReference>
<dbReference type="InterPro" id="IPR043502">
    <property type="entry name" value="DNA/RNA_pol_sf"/>
</dbReference>
<dbReference type="Pfam" id="PF00078">
    <property type="entry name" value="RVT_1"/>
    <property type="match status" value="1"/>
</dbReference>
<sequence>MISAVRGLNSSNHQRAVSDLISEFQLKFLGLVETRVREGRTHNIQSMISSRFTWYMDYNGPGDRIWLGWDDSELHLEILEVQAQFIHCKVLLRRTHTRCLIYVVYGSNEVIERRQLWELIIQLSNSTEELPCLMLGDFNEVIDSSEICGQVVFQAQASAEFQHCLLEAWLSTLPMRGAPFHGITEEMSKLAYGRGVQKGGLHNNVTEAAEFLASVQLLKQRFSNDSFVSRLEKYCKRVYSKAVQLEHAWLKQRAKLAWLKEGDMCSRLFFHKIADRRAISRVFQIHNADGDLLVTQDGIIAEFTSYYQRLLGGTRRQLAISLSHLCPLVKCRINAAKATKLELVVTDAEVRAALFSMDDDKAPGPDGFSSCFFKQAWPIVGSEIIAAVQEFFSSGRILKQLNATLLCLIPKAEMPHGVGDFRPIACCNVMYKLITKIMATSMVEIISKLISINQNAFVPGRSISETIMLAQELFAGYNQKKFPPSCALKVDLKKAFDSVEWEFLEATLQVFNFPTRFKAWVMKCVSLVTFSLSLNGSTHGFFKGARGLQKDDLLLFSKADVDSITLFKDALAEFSNASGLIGSLPVKYLGLPITASKLTLADCKRLILKMEQRIQGWSTYKLSFAARVQLIRSVLCSLSVYWSLAFILPKGVITALERSISRFLWKGSTGMGYAKASQQVFMGNSSELKHLGLEKTIVHLQQTYPDAAVSDCDGRCFLAMEGSLAPSRNQFIFWLAVLDKLSTGDKAVPATSSAESEVSLAIYTMEQGYSMGLARYRGTHLISAAYQATLSSLVYHIRKERNNRRFCNISSTPDSISHLVEEQIRLRILNERLQSNLQTLTLFRTWNI</sequence>
<dbReference type="EMBL" id="JACGWN010000003">
    <property type="protein sequence ID" value="KAL0455494.1"/>
    <property type="molecule type" value="Genomic_DNA"/>
</dbReference>
<accession>A0AAW2XMW5</accession>
<dbReference type="SUPFAM" id="SSF56219">
    <property type="entry name" value="DNase I-like"/>
    <property type="match status" value="1"/>
</dbReference>
<organism evidence="2">
    <name type="scientific">Sesamum latifolium</name>
    <dbReference type="NCBI Taxonomy" id="2727402"/>
    <lineage>
        <taxon>Eukaryota</taxon>
        <taxon>Viridiplantae</taxon>
        <taxon>Streptophyta</taxon>
        <taxon>Embryophyta</taxon>
        <taxon>Tracheophyta</taxon>
        <taxon>Spermatophyta</taxon>
        <taxon>Magnoliopsida</taxon>
        <taxon>eudicotyledons</taxon>
        <taxon>Gunneridae</taxon>
        <taxon>Pentapetalae</taxon>
        <taxon>asterids</taxon>
        <taxon>lamiids</taxon>
        <taxon>Lamiales</taxon>
        <taxon>Pedaliaceae</taxon>
        <taxon>Sesamum</taxon>
    </lineage>
</organism>
<evidence type="ECO:0000313" key="2">
    <source>
        <dbReference type="EMBL" id="KAL0455494.1"/>
    </source>
</evidence>
<evidence type="ECO:0000259" key="1">
    <source>
        <dbReference type="Pfam" id="PF00078"/>
    </source>
</evidence>
<protein>
    <recommendedName>
        <fullName evidence="1">Reverse transcriptase domain-containing protein</fullName>
    </recommendedName>
</protein>
<reference evidence="2" key="2">
    <citation type="journal article" date="2024" name="Plant">
        <title>Genomic evolution and insights into agronomic trait innovations of Sesamum species.</title>
        <authorList>
            <person name="Miao H."/>
            <person name="Wang L."/>
            <person name="Qu L."/>
            <person name="Liu H."/>
            <person name="Sun Y."/>
            <person name="Le M."/>
            <person name="Wang Q."/>
            <person name="Wei S."/>
            <person name="Zheng Y."/>
            <person name="Lin W."/>
            <person name="Duan Y."/>
            <person name="Cao H."/>
            <person name="Xiong S."/>
            <person name="Wang X."/>
            <person name="Wei L."/>
            <person name="Li C."/>
            <person name="Ma Q."/>
            <person name="Ju M."/>
            <person name="Zhao R."/>
            <person name="Li G."/>
            <person name="Mu C."/>
            <person name="Tian Q."/>
            <person name="Mei H."/>
            <person name="Zhang T."/>
            <person name="Gao T."/>
            <person name="Zhang H."/>
        </authorList>
    </citation>
    <scope>NUCLEOTIDE SEQUENCE</scope>
    <source>
        <strain evidence="2">KEN1</strain>
    </source>
</reference>
<dbReference type="PANTHER" id="PTHR33116:SF76">
    <property type="entry name" value="DUF4283 DOMAIN-CONTAINING PROTEIN"/>
    <property type="match status" value="1"/>
</dbReference>
<reference evidence="2" key="1">
    <citation type="submission" date="2020-06" db="EMBL/GenBank/DDBJ databases">
        <authorList>
            <person name="Li T."/>
            <person name="Hu X."/>
            <person name="Zhang T."/>
            <person name="Song X."/>
            <person name="Zhang H."/>
            <person name="Dai N."/>
            <person name="Sheng W."/>
            <person name="Hou X."/>
            <person name="Wei L."/>
        </authorList>
    </citation>
    <scope>NUCLEOTIDE SEQUENCE</scope>
    <source>
        <strain evidence="2">KEN1</strain>
        <tissue evidence="2">Leaf</tissue>
    </source>
</reference>
<dbReference type="SUPFAM" id="SSF56672">
    <property type="entry name" value="DNA/RNA polymerases"/>
    <property type="match status" value="1"/>
</dbReference>